<keyword evidence="6" id="KW-1185">Reference proteome</keyword>
<dbReference type="Pfam" id="PF00356">
    <property type="entry name" value="LacI"/>
    <property type="match status" value="1"/>
</dbReference>
<proteinExistence type="predicted"/>
<evidence type="ECO:0000313" key="6">
    <source>
        <dbReference type="Proteomes" id="UP001165074"/>
    </source>
</evidence>
<dbReference type="Gene3D" id="3.40.50.2300">
    <property type="match status" value="2"/>
</dbReference>
<sequence>MDNVPGGEEGGGIMAQVTIREVARTAGVSPATVSRVLNTSETVSPDLKERVLAAVRDLGYRPNSQARSLRTRATTVLGVIISDVTNPFFTAMVRGVEDVASAAGYSVVLANADEDLRKEQRYLEVAAAEQMAGVLLSPASATETSIDVLAERGIPVVTIDRRLKSADVDWVMVDNHRAAKEATLHLVEQGCRRIGFIAGRLGTTTGAGRLAGYRAGLRAAGLPSARELVVSGEFRIDGGREATERLLALPDRPDGLFVSNNLMTIGAVDALDTAGVRFPDDIALVGFDDMMPALSLRSQITAVSQPTYEIGRQATELLLRRVSGEPFPERHITLNAELKVRESSIRA</sequence>
<accession>A0A9W6RZ76</accession>
<protein>
    <submittedName>
        <fullName evidence="5">LacI family transcriptional regulator</fullName>
    </submittedName>
</protein>
<dbReference type="SMART" id="SM00354">
    <property type="entry name" value="HTH_LACI"/>
    <property type="match status" value="1"/>
</dbReference>
<evidence type="ECO:0000256" key="1">
    <source>
        <dbReference type="ARBA" id="ARBA00023015"/>
    </source>
</evidence>
<evidence type="ECO:0000313" key="5">
    <source>
        <dbReference type="EMBL" id="GLY82555.1"/>
    </source>
</evidence>
<dbReference type="CDD" id="cd19977">
    <property type="entry name" value="PBP1_EndR-like"/>
    <property type="match status" value="1"/>
</dbReference>
<organism evidence="5 6">
    <name type="scientific">Actinoallomurus iriomotensis</name>
    <dbReference type="NCBI Taxonomy" id="478107"/>
    <lineage>
        <taxon>Bacteria</taxon>
        <taxon>Bacillati</taxon>
        <taxon>Actinomycetota</taxon>
        <taxon>Actinomycetes</taxon>
        <taxon>Streptosporangiales</taxon>
        <taxon>Thermomonosporaceae</taxon>
        <taxon>Actinoallomurus</taxon>
    </lineage>
</organism>
<reference evidence="5" key="1">
    <citation type="submission" date="2023-03" db="EMBL/GenBank/DDBJ databases">
        <title>Actinoallomurus iriomotensis NBRC 103684.</title>
        <authorList>
            <person name="Ichikawa N."/>
            <person name="Sato H."/>
            <person name="Tonouchi N."/>
        </authorList>
    </citation>
    <scope>NUCLEOTIDE SEQUENCE</scope>
    <source>
        <strain evidence="5">NBRC 103684</strain>
    </source>
</reference>
<keyword evidence="2" id="KW-0238">DNA-binding</keyword>
<dbReference type="InterPro" id="IPR010982">
    <property type="entry name" value="Lambda_DNA-bd_dom_sf"/>
</dbReference>
<dbReference type="InterPro" id="IPR046335">
    <property type="entry name" value="LacI/GalR-like_sensor"/>
</dbReference>
<dbReference type="SUPFAM" id="SSF47413">
    <property type="entry name" value="lambda repressor-like DNA-binding domains"/>
    <property type="match status" value="1"/>
</dbReference>
<evidence type="ECO:0000256" key="3">
    <source>
        <dbReference type="ARBA" id="ARBA00023163"/>
    </source>
</evidence>
<gene>
    <name evidence="5" type="primary">lacI</name>
    <name evidence="5" type="ORF">Airi02_004870</name>
</gene>
<dbReference type="GO" id="GO:0000976">
    <property type="term" value="F:transcription cis-regulatory region binding"/>
    <property type="evidence" value="ECO:0007669"/>
    <property type="project" value="TreeGrafter"/>
</dbReference>
<dbReference type="PANTHER" id="PTHR30146">
    <property type="entry name" value="LACI-RELATED TRANSCRIPTIONAL REPRESSOR"/>
    <property type="match status" value="1"/>
</dbReference>
<dbReference type="PRINTS" id="PR00036">
    <property type="entry name" value="HTHLACI"/>
</dbReference>
<dbReference type="Pfam" id="PF13377">
    <property type="entry name" value="Peripla_BP_3"/>
    <property type="match status" value="1"/>
</dbReference>
<dbReference type="EMBL" id="BSTK01000001">
    <property type="protein sequence ID" value="GLY82555.1"/>
    <property type="molecule type" value="Genomic_DNA"/>
</dbReference>
<keyword evidence="1" id="KW-0805">Transcription regulation</keyword>
<comment type="caution">
    <text evidence="5">The sequence shown here is derived from an EMBL/GenBank/DDBJ whole genome shotgun (WGS) entry which is preliminary data.</text>
</comment>
<dbReference type="InterPro" id="IPR028082">
    <property type="entry name" value="Peripla_BP_I"/>
</dbReference>
<feature type="domain" description="HTH lacI-type" evidence="4">
    <location>
        <begin position="17"/>
        <end position="71"/>
    </location>
</feature>
<keyword evidence="3" id="KW-0804">Transcription</keyword>
<dbReference type="SUPFAM" id="SSF53822">
    <property type="entry name" value="Periplasmic binding protein-like I"/>
    <property type="match status" value="1"/>
</dbReference>
<dbReference type="InterPro" id="IPR000843">
    <property type="entry name" value="HTH_LacI"/>
</dbReference>
<dbReference type="GO" id="GO:0003700">
    <property type="term" value="F:DNA-binding transcription factor activity"/>
    <property type="evidence" value="ECO:0007669"/>
    <property type="project" value="TreeGrafter"/>
</dbReference>
<dbReference type="PROSITE" id="PS00356">
    <property type="entry name" value="HTH_LACI_1"/>
    <property type="match status" value="1"/>
</dbReference>
<dbReference type="AlphaFoldDB" id="A0A9W6RZ76"/>
<name>A0A9W6RZ76_9ACTN</name>
<dbReference type="Proteomes" id="UP001165074">
    <property type="component" value="Unassembled WGS sequence"/>
</dbReference>
<dbReference type="CDD" id="cd01392">
    <property type="entry name" value="HTH_LacI"/>
    <property type="match status" value="1"/>
</dbReference>
<dbReference type="PANTHER" id="PTHR30146:SF109">
    <property type="entry name" value="HTH-TYPE TRANSCRIPTIONAL REGULATOR GALS"/>
    <property type="match status" value="1"/>
</dbReference>
<evidence type="ECO:0000259" key="4">
    <source>
        <dbReference type="PROSITE" id="PS50932"/>
    </source>
</evidence>
<dbReference type="Gene3D" id="1.10.260.40">
    <property type="entry name" value="lambda repressor-like DNA-binding domains"/>
    <property type="match status" value="1"/>
</dbReference>
<evidence type="ECO:0000256" key="2">
    <source>
        <dbReference type="ARBA" id="ARBA00023125"/>
    </source>
</evidence>
<dbReference type="PROSITE" id="PS50932">
    <property type="entry name" value="HTH_LACI_2"/>
    <property type="match status" value="1"/>
</dbReference>